<evidence type="ECO:0000256" key="3">
    <source>
        <dbReference type="ARBA" id="ARBA00023002"/>
    </source>
</evidence>
<dbReference type="InterPro" id="IPR036188">
    <property type="entry name" value="FAD/NAD-bd_sf"/>
</dbReference>
<dbReference type="HOGENOM" id="CLU_023116_0_0_1"/>
<reference evidence="7" key="1">
    <citation type="journal article" date="2014" name="Genome Announc.">
        <title>Genome sequence of the pathogenic fungus Sporothrix schenckii (ATCC 58251).</title>
        <authorList>
            <person name="Cuomo C.A."/>
            <person name="Rodriguez-Del Valle N."/>
            <person name="Perez-Sanchez L."/>
            <person name="Abouelleil A."/>
            <person name="Goldberg J."/>
            <person name="Young S."/>
            <person name="Zeng Q."/>
            <person name="Birren B.W."/>
        </authorList>
    </citation>
    <scope>NUCLEOTIDE SEQUENCE [LARGE SCALE GENOMIC DNA]</scope>
    <source>
        <strain evidence="7">ATCC 58251 / de Perez 2211183</strain>
    </source>
</reference>
<dbReference type="STRING" id="1391915.U7PYT4"/>
<dbReference type="GO" id="GO:0016491">
    <property type="term" value="F:oxidoreductase activity"/>
    <property type="evidence" value="ECO:0007669"/>
    <property type="project" value="UniProtKB-KW"/>
</dbReference>
<dbReference type="OrthoDB" id="66881at2759"/>
<evidence type="ECO:0000256" key="1">
    <source>
        <dbReference type="ARBA" id="ARBA00022630"/>
    </source>
</evidence>
<dbReference type="InterPro" id="IPR045632">
    <property type="entry name" value="DUF6314"/>
</dbReference>
<sequence length="789" mass="85850">MADRKTVCIIGAGPSGLAAAKNLLWDRRARSKFRVTIVESQPRIGGLWPSSRGDNGGLVHPLMLANQSRHTVQLSGLAWEDDAPSFPRAWQIGAYLERYFQRYCRGPQEIGDLVVKLSQRVVRAKPIDNGTSGWHVWTQATDTEGGGRDVVDAGVFDYLVVASGYFGSPNIPDGLKTTTTTTTTTTANSGGVPVVHSSAYRDLDTLFAGHPPKKDQKGKIVVAGGQFSGVEIAATIASHLSSAGHAPGAAIDTIPAASVHHIIQQPFWVFPLHTSPAPAANAPPFLPFDLPSYNIRKRPQPLADTQGHITAETARFVHGLFETALGTDQAEIHPALAIAKDSTVRDAPPMMAVSDTYLEHVRSGRITLSTGKLTAVTDAQAVVTDVSESENVDNVAAVVLATGFSAATSLAFFPDSVKQALHFDATDARQIVALAFNGTYHPAVANLAFVGFYRSPYWGVMEMQARLATALFVSDAASPSPSQDVASWVPATPQWPQLAAALADDRSIERTLSLRADPERTSQFPMGDYLYLMHTFGEALGIPRRAADPADAALQTRDVALDVVTPAHYFDGDDDQGDENTGGEPTVDSLDTVKAIEHTAATVKAGLHDTRFVARAVFRSLQGTWKLDRTLTSHLPSHPSGRFVGTAEFRLRQGTKDGMSESVKLGEEDEDECEYLYVEDGTFTALNGPSFQATRRYVWRYNARDDRMSVWFARTDESSRADYLFHALEFSPSPSRKGWKATAGHLCIDDFYDVHYEFGVSGVNLTNWTLEYGVRGPKKDYTIFGTYRR</sequence>
<gene>
    <name evidence="6" type="ORF">HMPREF1624_02995</name>
</gene>
<feature type="domain" description="DUF6314" evidence="5">
    <location>
        <begin position="621"/>
        <end position="789"/>
    </location>
</feature>
<dbReference type="Proteomes" id="UP000018087">
    <property type="component" value="Unassembled WGS sequence"/>
</dbReference>
<evidence type="ECO:0000256" key="2">
    <source>
        <dbReference type="ARBA" id="ARBA00022827"/>
    </source>
</evidence>
<dbReference type="SUPFAM" id="SSF51905">
    <property type="entry name" value="FAD/NAD(P)-binding domain"/>
    <property type="match status" value="1"/>
</dbReference>
<proteinExistence type="predicted"/>
<keyword evidence="1" id="KW-0285">Flavoprotein</keyword>
<dbReference type="PRINTS" id="PR00368">
    <property type="entry name" value="FADPNR"/>
</dbReference>
<dbReference type="AlphaFoldDB" id="U7PYT4"/>
<dbReference type="Pfam" id="PF13450">
    <property type="entry name" value="NAD_binding_8"/>
    <property type="match status" value="1"/>
</dbReference>
<evidence type="ECO:0000259" key="5">
    <source>
        <dbReference type="Pfam" id="PF19834"/>
    </source>
</evidence>
<dbReference type="PANTHER" id="PTHR23023">
    <property type="entry name" value="DIMETHYLANILINE MONOOXYGENASE"/>
    <property type="match status" value="1"/>
</dbReference>
<dbReference type="Gene3D" id="3.50.50.60">
    <property type="entry name" value="FAD/NAD(P)-binding domain"/>
    <property type="match status" value="1"/>
</dbReference>
<protein>
    <recommendedName>
        <fullName evidence="5">DUF6314 domain-containing protein</fullName>
    </recommendedName>
</protein>
<dbReference type="EMBL" id="KI440844">
    <property type="protein sequence ID" value="ERS99635.1"/>
    <property type="molecule type" value="Genomic_DNA"/>
</dbReference>
<keyword evidence="2" id="KW-0274">FAD</keyword>
<evidence type="ECO:0000313" key="7">
    <source>
        <dbReference type="Proteomes" id="UP000018087"/>
    </source>
</evidence>
<dbReference type="InterPro" id="IPR050346">
    <property type="entry name" value="FMO-like"/>
</dbReference>
<evidence type="ECO:0000256" key="4">
    <source>
        <dbReference type="SAM" id="MobiDB-lite"/>
    </source>
</evidence>
<organism evidence="6 7">
    <name type="scientific">Sporothrix schenckii (strain ATCC 58251 / de Perez 2211183)</name>
    <name type="common">Rose-picker's disease fungus</name>
    <dbReference type="NCBI Taxonomy" id="1391915"/>
    <lineage>
        <taxon>Eukaryota</taxon>
        <taxon>Fungi</taxon>
        <taxon>Dikarya</taxon>
        <taxon>Ascomycota</taxon>
        <taxon>Pezizomycotina</taxon>
        <taxon>Sordariomycetes</taxon>
        <taxon>Sordariomycetidae</taxon>
        <taxon>Ophiostomatales</taxon>
        <taxon>Ophiostomataceae</taxon>
        <taxon>Sporothrix</taxon>
    </lineage>
</organism>
<keyword evidence="7" id="KW-1185">Reference proteome</keyword>
<keyword evidence="3" id="KW-0560">Oxidoreductase</keyword>
<dbReference type="Pfam" id="PF19834">
    <property type="entry name" value="DUF6314"/>
    <property type="match status" value="1"/>
</dbReference>
<evidence type="ECO:0000313" key="6">
    <source>
        <dbReference type="EMBL" id="ERS99635.1"/>
    </source>
</evidence>
<feature type="region of interest" description="Disordered" evidence="4">
    <location>
        <begin position="569"/>
        <end position="588"/>
    </location>
</feature>
<name>U7PYT4_SPOS1</name>
<accession>U7PYT4</accession>
<dbReference type="eggNOG" id="KOG1399">
    <property type="taxonomic scope" value="Eukaryota"/>
</dbReference>